<feature type="coiled-coil region" evidence="1">
    <location>
        <begin position="89"/>
        <end position="116"/>
    </location>
</feature>
<name>A0ABU9YHN0_9PROT</name>
<evidence type="ECO:0000313" key="3">
    <source>
        <dbReference type="Proteomes" id="UP001413721"/>
    </source>
</evidence>
<organism evidence="2 3">
    <name type="scientific">Tistrella arctica</name>
    <dbReference type="NCBI Taxonomy" id="3133430"/>
    <lineage>
        <taxon>Bacteria</taxon>
        <taxon>Pseudomonadati</taxon>
        <taxon>Pseudomonadota</taxon>
        <taxon>Alphaproteobacteria</taxon>
        <taxon>Geminicoccales</taxon>
        <taxon>Geminicoccaceae</taxon>
        <taxon>Tistrella</taxon>
    </lineage>
</organism>
<evidence type="ECO:0000256" key="1">
    <source>
        <dbReference type="SAM" id="Coils"/>
    </source>
</evidence>
<dbReference type="Proteomes" id="UP001413721">
    <property type="component" value="Unassembled WGS sequence"/>
</dbReference>
<gene>
    <name evidence="2" type="ORF">WG926_08270</name>
</gene>
<dbReference type="RefSeq" id="WP_345934612.1">
    <property type="nucleotide sequence ID" value="NZ_JBBKTV010000008.1"/>
</dbReference>
<keyword evidence="3" id="KW-1185">Reference proteome</keyword>
<accession>A0ABU9YHN0</accession>
<keyword evidence="1" id="KW-0175">Coiled coil</keyword>
<proteinExistence type="predicted"/>
<comment type="caution">
    <text evidence="2">The sequence shown here is derived from an EMBL/GenBank/DDBJ whole genome shotgun (WGS) entry which is preliminary data.</text>
</comment>
<reference evidence="2 3" key="1">
    <citation type="submission" date="2024-03" db="EMBL/GenBank/DDBJ databases">
        <title>High-quality draft genome sequencing of Tistrella sp. BH-R2-4.</title>
        <authorList>
            <person name="Dong C."/>
        </authorList>
    </citation>
    <scope>NUCLEOTIDE SEQUENCE [LARGE SCALE GENOMIC DNA]</scope>
    <source>
        <strain evidence="2 3">BH-R2-4</strain>
    </source>
</reference>
<evidence type="ECO:0000313" key="2">
    <source>
        <dbReference type="EMBL" id="MEN2988293.1"/>
    </source>
</evidence>
<sequence>MATIPPWSVKGVDRDTREIAKRAAQASGLTLGSWVADAIRTYAEAQAVHTAEMTGDEMVSAGDMPMPRPASRLALSVPDDAATIDDGRVAALEDRVARLEADVAEHRERSEHALADLARGFVVLADRTGSPVK</sequence>
<dbReference type="EMBL" id="JBBKTW010000003">
    <property type="protein sequence ID" value="MEN2988293.1"/>
    <property type="molecule type" value="Genomic_DNA"/>
</dbReference>
<protein>
    <submittedName>
        <fullName evidence="2">Uncharacterized protein</fullName>
    </submittedName>
</protein>